<dbReference type="AlphaFoldDB" id="B4FHA6"/>
<name>B4FHA6_MAIZE</name>
<sequence>MMDVSRGCEKGSVNPDGRKAMKTARRRQRRRSWCQISTEQLNF</sequence>
<organism evidence="2">
    <name type="scientific">Zea mays</name>
    <name type="common">Maize</name>
    <dbReference type="NCBI Taxonomy" id="4577"/>
    <lineage>
        <taxon>Eukaryota</taxon>
        <taxon>Viridiplantae</taxon>
        <taxon>Streptophyta</taxon>
        <taxon>Embryophyta</taxon>
        <taxon>Tracheophyta</taxon>
        <taxon>Spermatophyta</taxon>
        <taxon>Magnoliopsida</taxon>
        <taxon>Liliopsida</taxon>
        <taxon>Poales</taxon>
        <taxon>Poaceae</taxon>
        <taxon>PACMAD clade</taxon>
        <taxon>Panicoideae</taxon>
        <taxon>Andropogonodae</taxon>
        <taxon>Andropogoneae</taxon>
        <taxon>Tripsacinae</taxon>
        <taxon>Zea</taxon>
    </lineage>
</organism>
<feature type="compositionally biased region" description="Basic residues" evidence="1">
    <location>
        <begin position="20"/>
        <end position="32"/>
    </location>
</feature>
<protein>
    <submittedName>
        <fullName evidence="2">Uncharacterized protein</fullName>
    </submittedName>
</protein>
<proteinExistence type="evidence at transcript level"/>
<feature type="region of interest" description="Disordered" evidence="1">
    <location>
        <begin position="1"/>
        <end position="43"/>
    </location>
</feature>
<evidence type="ECO:0000256" key="1">
    <source>
        <dbReference type="SAM" id="MobiDB-lite"/>
    </source>
</evidence>
<dbReference type="EMBL" id="BT036494">
    <property type="protein sequence ID" value="ACF81499.1"/>
    <property type="molecule type" value="mRNA"/>
</dbReference>
<accession>B4FHA6</accession>
<reference evidence="2" key="1">
    <citation type="journal article" date="2009" name="PLoS Genet.">
        <title>Sequencing, mapping, and analysis of 27,455 maize full-length cDNAs.</title>
        <authorList>
            <person name="Soderlund C."/>
            <person name="Descour A."/>
            <person name="Kudrna D."/>
            <person name="Bomhoff M."/>
            <person name="Boyd L."/>
            <person name="Currie J."/>
            <person name="Angelova A."/>
            <person name="Collura K."/>
            <person name="Wissotski M."/>
            <person name="Ashley E."/>
            <person name="Morrow D."/>
            <person name="Fernandes J."/>
            <person name="Walbot V."/>
            <person name="Yu Y."/>
        </authorList>
    </citation>
    <scope>NUCLEOTIDE SEQUENCE</scope>
    <source>
        <strain evidence="2">B73</strain>
    </source>
</reference>
<feature type="compositionally biased region" description="Polar residues" evidence="1">
    <location>
        <begin position="34"/>
        <end position="43"/>
    </location>
</feature>
<evidence type="ECO:0000313" key="2">
    <source>
        <dbReference type="EMBL" id="ACF81499.1"/>
    </source>
</evidence>